<evidence type="ECO:0000256" key="1">
    <source>
        <dbReference type="SAM" id="MobiDB-lite"/>
    </source>
</evidence>
<feature type="compositionally biased region" description="Low complexity" evidence="1">
    <location>
        <begin position="588"/>
        <end position="603"/>
    </location>
</feature>
<feature type="region of interest" description="Disordered" evidence="1">
    <location>
        <begin position="224"/>
        <end position="247"/>
    </location>
</feature>
<feature type="region of interest" description="Disordered" evidence="1">
    <location>
        <begin position="817"/>
        <end position="858"/>
    </location>
</feature>
<feature type="region of interest" description="Disordered" evidence="1">
    <location>
        <begin position="682"/>
        <end position="756"/>
    </location>
</feature>
<dbReference type="AlphaFoldDB" id="A0A8E2J3F2"/>
<feature type="compositionally biased region" description="Polar residues" evidence="1">
    <location>
        <begin position="629"/>
        <end position="641"/>
    </location>
</feature>
<feature type="compositionally biased region" description="Low complexity" evidence="1">
    <location>
        <begin position="113"/>
        <end position="131"/>
    </location>
</feature>
<feature type="compositionally biased region" description="Low complexity" evidence="1">
    <location>
        <begin position="438"/>
        <end position="456"/>
    </location>
</feature>
<dbReference type="EMBL" id="KV722350">
    <property type="protein sequence ID" value="OCH93831.1"/>
    <property type="molecule type" value="Genomic_DNA"/>
</dbReference>
<feature type="region of interest" description="Disordered" evidence="1">
    <location>
        <begin position="384"/>
        <end position="456"/>
    </location>
</feature>
<feature type="compositionally biased region" description="Basic residues" evidence="1">
    <location>
        <begin position="1010"/>
        <end position="1019"/>
    </location>
</feature>
<feature type="region of interest" description="Disordered" evidence="1">
    <location>
        <begin position="111"/>
        <end position="131"/>
    </location>
</feature>
<evidence type="ECO:0000313" key="3">
    <source>
        <dbReference type="Proteomes" id="UP000250043"/>
    </source>
</evidence>
<feature type="region of interest" description="Disordered" evidence="1">
    <location>
        <begin position="963"/>
        <end position="1019"/>
    </location>
</feature>
<feature type="region of interest" description="Disordered" evidence="1">
    <location>
        <begin position="888"/>
        <end position="930"/>
    </location>
</feature>
<feature type="region of interest" description="Disordered" evidence="1">
    <location>
        <begin position="562"/>
        <end position="604"/>
    </location>
</feature>
<name>A0A8E2J3F2_9APHY</name>
<feature type="region of interest" description="Disordered" evidence="1">
    <location>
        <begin position="150"/>
        <end position="210"/>
    </location>
</feature>
<dbReference type="OrthoDB" id="3237291at2759"/>
<protein>
    <submittedName>
        <fullName evidence="2">Uncharacterized protein</fullName>
    </submittedName>
</protein>
<evidence type="ECO:0000313" key="2">
    <source>
        <dbReference type="EMBL" id="OCH93831.1"/>
    </source>
</evidence>
<sequence length="1019" mass="105879">MSVCNVMMPECVCSVARSASPACNPRVQSSPRLARVDIERAPVGSCGRWAGGEYVPSHQPSPSSLFSSADHCSRGSLVVAVLYFLFFTMATARTPVPPVNLKDRIAALQQNKAPSRPADPKAPAAANPACAPGSLKDKIATFEKKGAVPAPRGSFGIGAPPVDDGSTRRHGELYGNRVPGLSRPTIPVPNKTPDPAGPDSPPASRKRCVSTSLLSDASLPDAALASTSDASMDVQASVRTSPRRASVSVRHYTQRSVSDIMPTLRSFEPVEETLSEHDMPDATPMIVVSSDAPVPGASVAQAEETEHVGDTPAETDVVSGNDDVEHGSALTRSIKDRRVASGDYVFDAAGAYAPAPQIADDGVQNSARRSDTETHQIEAMASVAADGRVGSSPSIPTVSASAAGAHDAQAEQEATPQPSSSLLAAESANDLSEAHDASSVSVADRTSYSSSSTKVSTPNSVVEFSLAQSSVIAKGIDSGADASSDALALLEPRDAMSPPPPNLAVLIPATPQTTDKQGLAYLDENPDQSLALDASEAVIISEPPRHVSPTLLRATLVPVPSPVSPAASASSASPISPASTSRVPPRLSLPVSPASSTVSPSAPFVEPALTPPSAPRSFRAVVHGKVTQGSAATVSRSSVSPSPKARVSAPSLEPSSPGFGDLATLWADAALLERQLSGLGLPPIQAEDMTPEPLTSATEAEPETVPEPVPEQETHAEPASRLESVFEDAPELWSAERPQPAQELPESVDGHDDSDASLASPVQVITVPSIISTPQHAPTPPAAPVDSHPLPETPPPVPPKSPPRSRYFSTLLPRKLSTGAMPGSYPRDSVCSEMSSDDSVLVATPPSPRADTLSSDASSVRSSTRSWKMGRKGLARATSFADRFLHRKDKMSPPLPDDDVHLSPHGMPLRTPPSPTAPQHTLRPQLGMSDAQRPASWVSVSSVNSVVGPNGELLDSELFDAFPSVPDSMPHPPPYLPPSSHAAAYLSPAGHPGESMHASRAATLPARSSGHPKQRSGLF</sequence>
<organism evidence="2 3">
    <name type="scientific">Obba rivulosa</name>
    <dbReference type="NCBI Taxonomy" id="1052685"/>
    <lineage>
        <taxon>Eukaryota</taxon>
        <taxon>Fungi</taxon>
        <taxon>Dikarya</taxon>
        <taxon>Basidiomycota</taxon>
        <taxon>Agaricomycotina</taxon>
        <taxon>Agaricomycetes</taxon>
        <taxon>Polyporales</taxon>
        <taxon>Gelatoporiaceae</taxon>
        <taxon>Obba</taxon>
    </lineage>
</organism>
<accession>A0A8E2J3F2</accession>
<feature type="compositionally biased region" description="Pro residues" evidence="1">
    <location>
        <begin position="186"/>
        <end position="201"/>
    </location>
</feature>
<feature type="region of interest" description="Disordered" evidence="1">
    <location>
        <begin position="629"/>
        <end position="656"/>
    </location>
</feature>
<feature type="compositionally biased region" description="Low complexity" evidence="1">
    <location>
        <begin position="399"/>
        <end position="414"/>
    </location>
</feature>
<keyword evidence="3" id="KW-1185">Reference proteome</keyword>
<gene>
    <name evidence="2" type="ORF">OBBRIDRAFT_832299</name>
</gene>
<feature type="compositionally biased region" description="Low complexity" evidence="1">
    <location>
        <begin position="564"/>
        <end position="579"/>
    </location>
</feature>
<feature type="compositionally biased region" description="Pro residues" evidence="1">
    <location>
        <begin position="791"/>
        <end position="802"/>
    </location>
</feature>
<proteinExistence type="predicted"/>
<feature type="region of interest" description="Disordered" evidence="1">
    <location>
        <begin position="772"/>
        <end position="805"/>
    </location>
</feature>
<dbReference type="Proteomes" id="UP000250043">
    <property type="component" value="Unassembled WGS sequence"/>
</dbReference>
<reference evidence="2 3" key="1">
    <citation type="submission" date="2016-07" db="EMBL/GenBank/DDBJ databases">
        <title>Draft genome of the white-rot fungus Obba rivulosa 3A-2.</title>
        <authorList>
            <consortium name="DOE Joint Genome Institute"/>
            <person name="Miettinen O."/>
            <person name="Riley R."/>
            <person name="Acob R."/>
            <person name="Barry K."/>
            <person name="Cullen D."/>
            <person name="De Vries R."/>
            <person name="Hainaut M."/>
            <person name="Hatakka A."/>
            <person name="Henrissat B."/>
            <person name="Hilden K."/>
            <person name="Kuo R."/>
            <person name="Labutti K."/>
            <person name="Lipzen A."/>
            <person name="Makela M.R."/>
            <person name="Sandor L."/>
            <person name="Spatafora J.W."/>
            <person name="Grigoriev I.V."/>
            <person name="Hibbett D.S."/>
        </authorList>
    </citation>
    <scope>NUCLEOTIDE SEQUENCE [LARGE SCALE GENOMIC DNA]</scope>
    <source>
        <strain evidence="2 3">3A-2</strain>
    </source>
</reference>